<reference evidence="2 3" key="1">
    <citation type="submission" date="2021-05" db="EMBL/GenBank/DDBJ databases">
        <title>Genome Assembly of Synthetic Allotetraploid Brassica napus Reveals Homoeologous Exchanges between Subgenomes.</title>
        <authorList>
            <person name="Davis J.T."/>
        </authorList>
    </citation>
    <scope>NUCLEOTIDE SEQUENCE [LARGE SCALE GENOMIC DNA]</scope>
    <source>
        <strain evidence="3">cv. Da-Ae</strain>
        <tissue evidence="2">Seedling</tissue>
    </source>
</reference>
<organism evidence="2 3">
    <name type="scientific">Brassica napus</name>
    <name type="common">Rape</name>
    <dbReference type="NCBI Taxonomy" id="3708"/>
    <lineage>
        <taxon>Eukaryota</taxon>
        <taxon>Viridiplantae</taxon>
        <taxon>Streptophyta</taxon>
        <taxon>Embryophyta</taxon>
        <taxon>Tracheophyta</taxon>
        <taxon>Spermatophyta</taxon>
        <taxon>Magnoliopsida</taxon>
        <taxon>eudicotyledons</taxon>
        <taxon>Gunneridae</taxon>
        <taxon>Pentapetalae</taxon>
        <taxon>rosids</taxon>
        <taxon>malvids</taxon>
        <taxon>Brassicales</taxon>
        <taxon>Brassicaceae</taxon>
        <taxon>Brassiceae</taxon>
        <taxon>Brassica</taxon>
    </lineage>
</organism>
<accession>A0ABQ7Y5Z0</accession>
<proteinExistence type="predicted"/>
<comment type="caution">
    <text evidence="2">The sequence shown here is derived from an EMBL/GenBank/DDBJ whole genome shotgun (WGS) entry which is preliminary data.</text>
</comment>
<feature type="compositionally biased region" description="Low complexity" evidence="1">
    <location>
        <begin position="66"/>
        <end position="79"/>
    </location>
</feature>
<feature type="region of interest" description="Disordered" evidence="1">
    <location>
        <begin position="45"/>
        <end position="79"/>
    </location>
</feature>
<keyword evidence="3" id="KW-1185">Reference proteome</keyword>
<dbReference type="Proteomes" id="UP000824890">
    <property type="component" value="Unassembled WGS sequence"/>
</dbReference>
<gene>
    <name evidence="2" type="ORF">HID58_080340</name>
</gene>
<evidence type="ECO:0000313" key="3">
    <source>
        <dbReference type="Proteomes" id="UP000824890"/>
    </source>
</evidence>
<evidence type="ECO:0000256" key="1">
    <source>
        <dbReference type="SAM" id="MobiDB-lite"/>
    </source>
</evidence>
<name>A0ABQ7Y5Z0_BRANA</name>
<evidence type="ECO:0000313" key="2">
    <source>
        <dbReference type="EMBL" id="KAH0863129.1"/>
    </source>
</evidence>
<dbReference type="EMBL" id="JAGKQM010000018">
    <property type="protein sequence ID" value="KAH0863129.1"/>
    <property type="molecule type" value="Genomic_DNA"/>
</dbReference>
<protein>
    <submittedName>
        <fullName evidence="2">Uncharacterized protein</fullName>
    </submittedName>
</protein>
<sequence length="118" mass="13180">MVTPREIAKAPVSFDSTKTQSAVNFSPALISIAKPPTESHLFTFSNRESPQPCLPQPRLDHPLLSQPHFTQPHFTHTPTPVSTLHPTTCFLSTLPSTILHPTTIHQTTFQRTKLHQPK</sequence>